<evidence type="ECO:0000313" key="3">
    <source>
        <dbReference type="EMBL" id="QIV94824.1"/>
    </source>
</evidence>
<keyword evidence="1" id="KW-1133">Transmembrane helix</keyword>
<keyword evidence="1" id="KW-0472">Membrane</keyword>
<dbReference type="KEGG" id="afri:E3E15_05430"/>
<evidence type="ECO:0000256" key="1">
    <source>
        <dbReference type="SAM" id="Phobius"/>
    </source>
</evidence>
<protein>
    <submittedName>
        <fullName evidence="3">DedA family protein</fullName>
    </submittedName>
</protein>
<keyword evidence="1" id="KW-0812">Transmembrane</keyword>
<name>A0A6M3HUB6_9GAMM</name>
<feature type="transmembrane region" description="Helical" evidence="1">
    <location>
        <begin position="6"/>
        <end position="24"/>
    </location>
</feature>
<dbReference type="RefSeq" id="WP_035719977.1">
    <property type="nucleotide sequence ID" value="NZ_CP038017.1"/>
</dbReference>
<dbReference type="InterPro" id="IPR051311">
    <property type="entry name" value="DedA_domain"/>
</dbReference>
<proteinExistence type="predicted"/>
<feature type="domain" description="VTT" evidence="2">
    <location>
        <begin position="35"/>
        <end position="145"/>
    </location>
</feature>
<evidence type="ECO:0000313" key="4">
    <source>
        <dbReference type="Proteomes" id="UP000503320"/>
    </source>
</evidence>
<feature type="transmembrane region" description="Helical" evidence="1">
    <location>
        <begin position="97"/>
        <end position="119"/>
    </location>
</feature>
<evidence type="ECO:0000259" key="2">
    <source>
        <dbReference type="Pfam" id="PF09335"/>
    </source>
</evidence>
<dbReference type="Proteomes" id="UP000503320">
    <property type="component" value="Chromosome"/>
</dbReference>
<keyword evidence="4" id="KW-1185">Reference proteome</keyword>
<feature type="transmembrane region" description="Helical" evidence="1">
    <location>
        <begin position="170"/>
        <end position="190"/>
    </location>
</feature>
<reference evidence="3 4" key="1">
    <citation type="submission" date="2019-03" db="EMBL/GenBank/DDBJ databases">
        <title>Complete Genome Sequence of Allofrancisella frigidaquae Strain SYSU 10HL1970 Isolated from Water-Cooling Systems in China.</title>
        <authorList>
            <person name="Ohrman C."/>
            <person name="Uneklint I."/>
            <person name="Sjodin A."/>
        </authorList>
    </citation>
    <scope>NUCLEOTIDE SEQUENCE [LARGE SCALE GENOMIC DNA]</scope>
    <source>
        <strain evidence="3 4">SYSU 10HL1970</strain>
    </source>
</reference>
<sequence>MSEHDFWQLLIDWGYFAVAIAVLIEGEIFLVMVGIATAASLFNYPLVIVAATIGAIIHDNGVFIFSKLTGKKFIERKQSWQARANQSLKLLDKYDHWAILSIRFLYGLRTITIFIVGLSKVSKLKFITLDAISSFVWAFIYITLGFFFGHAILNFVDHVHIVEWISSNKYLSIFILILISSVIYFSYKIVCSKAKRRIK</sequence>
<feature type="transmembrane region" description="Helical" evidence="1">
    <location>
        <begin position="131"/>
        <end position="150"/>
    </location>
</feature>
<gene>
    <name evidence="3" type="ORF">E3E15_05430</name>
</gene>
<dbReference type="InterPro" id="IPR032816">
    <property type="entry name" value="VTT_dom"/>
</dbReference>
<dbReference type="GO" id="GO:0005886">
    <property type="term" value="C:plasma membrane"/>
    <property type="evidence" value="ECO:0007669"/>
    <property type="project" value="UniProtKB-ARBA"/>
</dbReference>
<dbReference type="AlphaFoldDB" id="A0A6M3HUB6"/>
<dbReference type="PANTHER" id="PTHR42709">
    <property type="entry name" value="ALKALINE PHOSPHATASE LIKE PROTEIN"/>
    <property type="match status" value="1"/>
</dbReference>
<feature type="transmembrane region" description="Helical" evidence="1">
    <location>
        <begin position="31"/>
        <end position="57"/>
    </location>
</feature>
<dbReference type="PANTHER" id="PTHR42709:SF2">
    <property type="entry name" value="INNER MEMBRANE PROTEIN YOHD"/>
    <property type="match status" value="1"/>
</dbReference>
<dbReference type="Pfam" id="PF09335">
    <property type="entry name" value="VTT_dom"/>
    <property type="match status" value="1"/>
</dbReference>
<organism evidence="3 4">
    <name type="scientific">Allofrancisella frigidaquae</name>
    <dbReference type="NCBI Taxonomy" id="1085644"/>
    <lineage>
        <taxon>Bacteria</taxon>
        <taxon>Pseudomonadati</taxon>
        <taxon>Pseudomonadota</taxon>
        <taxon>Gammaproteobacteria</taxon>
        <taxon>Thiotrichales</taxon>
        <taxon>Francisellaceae</taxon>
        <taxon>Allofrancisella</taxon>
    </lineage>
</organism>
<accession>A0A6M3HUB6</accession>
<dbReference type="EMBL" id="CP038017">
    <property type="protein sequence ID" value="QIV94824.1"/>
    <property type="molecule type" value="Genomic_DNA"/>
</dbReference>